<keyword evidence="4 5" id="KW-0975">Bacterial flagellum</keyword>
<dbReference type="NCBIfam" id="NF003676">
    <property type="entry name" value="PRK05303.1"/>
    <property type="match status" value="1"/>
</dbReference>
<evidence type="ECO:0000256" key="5">
    <source>
        <dbReference type="HAMAP-Rule" id="MF_00416"/>
    </source>
</evidence>
<dbReference type="AlphaFoldDB" id="A0A857J5C0"/>
<feature type="signal peptide" evidence="5">
    <location>
        <begin position="1"/>
        <end position="38"/>
    </location>
</feature>
<dbReference type="RefSeq" id="WP_160552951.1">
    <property type="nucleotide sequence ID" value="NZ_CP047650.1"/>
</dbReference>
<dbReference type="GO" id="GO:0005198">
    <property type="term" value="F:structural molecule activity"/>
    <property type="evidence" value="ECO:0007669"/>
    <property type="project" value="InterPro"/>
</dbReference>
<dbReference type="GO" id="GO:0071973">
    <property type="term" value="P:bacterial-type flagellum-dependent cell motility"/>
    <property type="evidence" value="ECO:0007669"/>
    <property type="project" value="InterPro"/>
</dbReference>
<keyword evidence="7" id="KW-1185">Reference proteome</keyword>
<name>A0A857J5C0_9BURK</name>
<dbReference type="HAMAP" id="MF_00416">
    <property type="entry name" value="FlgI"/>
    <property type="match status" value="1"/>
</dbReference>
<dbReference type="KEGG" id="xyk:GT347_15005"/>
<dbReference type="PRINTS" id="PR01010">
    <property type="entry name" value="FLGPRINGFLGI"/>
</dbReference>
<dbReference type="EMBL" id="CP047650">
    <property type="protein sequence ID" value="QHI99170.1"/>
    <property type="molecule type" value="Genomic_DNA"/>
</dbReference>
<keyword evidence="6" id="KW-0282">Flagellum</keyword>
<organism evidence="6 7">
    <name type="scientific">Xylophilus rhododendri</name>
    <dbReference type="NCBI Taxonomy" id="2697032"/>
    <lineage>
        <taxon>Bacteria</taxon>
        <taxon>Pseudomonadati</taxon>
        <taxon>Pseudomonadota</taxon>
        <taxon>Betaproteobacteria</taxon>
        <taxon>Burkholderiales</taxon>
        <taxon>Xylophilus</taxon>
    </lineage>
</organism>
<reference evidence="6 7" key="1">
    <citation type="submission" date="2020-01" db="EMBL/GenBank/DDBJ databases">
        <title>Genome sequencing of strain KACC 21265.</title>
        <authorList>
            <person name="Heo J."/>
            <person name="Kim S.-J."/>
            <person name="Kim J.-S."/>
            <person name="Hong S.-B."/>
            <person name="Kwon S.-W."/>
        </authorList>
    </citation>
    <scope>NUCLEOTIDE SEQUENCE [LARGE SCALE GENOMIC DNA]</scope>
    <source>
        <strain evidence="6 7">KACC 21265</strain>
    </source>
</reference>
<comment type="similarity">
    <text evidence="5">Belongs to the FlgI family.</text>
</comment>
<keyword evidence="6" id="KW-0969">Cilium</keyword>
<comment type="function">
    <text evidence="1 5">Assembles around the rod to form the L-ring and probably protects the motor/basal body from shearing forces during rotation.</text>
</comment>
<protein>
    <recommendedName>
        <fullName evidence="5">Flagellar P-ring protein</fullName>
    </recommendedName>
    <alternativeName>
        <fullName evidence="5">Basal body P-ring protein</fullName>
    </alternativeName>
</protein>
<dbReference type="InterPro" id="IPR001782">
    <property type="entry name" value="Flag_FlgI"/>
</dbReference>
<dbReference type="Proteomes" id="UP000464787">
    <property type="component" value="Chromosome"/>
</dbReference>
<dbReference type="GO" id="GO:0009428">
    <property type="term" value="C:bacterial-type flagellum basal body, distal rod, P ring"/>
    <property type="evidence" value="ECO:0007669"/>
    <property type="project" value="InterPro"/>
</dbReference>
<feature type="chain" id="PRO_5033179975" description="Flagellar P-ring protein" evidence="5">
    <location>
        <begin position="39"/>
        <end position="392"/>
    </location>
</feature>
<dbReference type="PANTHER" id="PTHR30381">
    <property type="entry name" value="FLAGELLAR P-RING PERIPLASMIC PROTEIN FLGI"/>
    <property type="match status" value="1"/>
</dbReference>
<comment type="subcellular location">
    <subcellularLocation>
        <location evidence="2 5">Bacterial flagellum basal body</location>
    </subcellularLocation>
</comment>
<evidence type="ECO:0000313" key="7">
    <source>
        <dbReference type="Proteomes" id="UP000464787"/>
    </source>
</evidence>
<accession>A0A857J5C0</accession>
<evidence type="ECO:0000256" key="2">
    <source>
        <dbReference type="ARBA" id="ARBA00004117"/>
    </source>
</evidence>
<keyword evidence="3 5" id="KW-0732">Signal</keyword>
<evidence type="ECO:0000256" key="4">
    <source>
        <dbReference type="ARBA" id="ARBA00023143"/>
    </source>
</evidence>
<evidence type="ECO:0000256" key="1">
    <source>
        <dbReference type="ARBA" id="ARBA00002591"/>
    </source>
</evidence>
<dbReference type="Pfam" id="PF02119">
    <property type="entry name" value="FlgI"/>
    <property type="match status" value="1"/>
</dbReference>
<proteinExistence type="inferred from homology"/>
<sequence precursor="true">MGTTVSPFTPATRRHPPRLLPGLALAVLSCLIACTALAAPAAGATRVKDLGKLQGWRDNALVGWGIVTGLAGTGDSPGNAATRQALANVFSQFNLAIPAAQIQSRNVAVVMIAASLPPFSREGDTLDITVTSAGDARSLLGGSLLLAPLKAADGHTYALAEGPLSVGGYRYDANGNVVQKNHPTVGSVPGGAKVEKGLQSAVLAEDGRLTFVLANPDYTTAARIASAINAQPGLGSARARDAEAIDIEVPADQRAQPVGFIARIEGLLVEPDGHARVVINERTGTVVAGGEVRISPVAVSQGDLRISIATVNSVSQPGAAWGAAAGGRTALVANSTVDVNEQAGGAFLPPGSSTVADLVQSLARLKTNTRDVISILRAIKAAGALHADLIVQ</sequence>
<keyword evidence="6" id="KW-0966">Cell projection</keyword>
<evidence type="ECO:0000313" key="6">
    <source>
        <dbReference type="EMBL" id="QHI99170.1"/>
    </source>
</evidence>
<evidence type="ECO:0000256" key="3">
    <source>
        <dbReference type="ARBA" id="ARBA00022729"/>
    </source>
</evidence>
<dbReference type="PANTHER" id="PTHR30381:SF0">
    <property type="entry name" value="FLAGELLAR P-RING PROTEIN"/>
    <property type="match status" value="1"/>
</dbReference>
<dbReference type="GO" id="GO:0030288">
    <property type="term" value="C:outer membrane-bounded periplasmic space"/>
    <property type="evidence" value="ECO:0007669"/>
    <property type="project" value="InterPro"/>
</dbReference>
<comment type="subunit">
    <text evidence="5">The basal body constitutes a major portion of the flagellar organelle and consists of four rings (L,P,S, and M) mounted on a central rod.</text>
</comment>
<gene>
    <name evidence="5 6" type="primary">flgI</name>
    <name evidence="6" type="ORF">GT347_15005</name>
</gene>